<dbReference type="PANTHER" id="PTHR13696">
    <property type="entry name" value="P-LOOP CONTAINING NUCLEOSIDE TRIPHOSPHATE HYDROLASE"/>
    <property type="match status" value="1"/>
</dbReference>
<dbReference type="PANTHER" id="PTHR13696:SF52">
    <property type="entry name" value="PARA FAMILY PROTEIN CT_582"/>
    <property type="match status" value="1"/>
</dbReference>
<dbReference type="CDD" id="cd02042">
    <property type="entry name" value="ParAB_family"/>
    <property type="match status" value="1"/>
</dbReference>
<dbReference type="InterPro" id="IPR050678">
    <property type="entry name" value="DNA_Partitioning_ATPase"/>
</dbReference>
<proteinExistence type="predicted"/>
<dbReference type="PIRSF" id="PIRSF009320">
    <property type="entry name" value="Nuc_binding_HP_1000"/>
    <property type="match status" value="1"/>
</dbReference>
<sequence length="207" mass="22617">MKTLSIVNGKGGVGKTTSAFSLAAIYAQRLRVVLVDTDPQGSATWWAEKGEQPFAVSQETDPKLLSQLKSIKDFELAICDTQPAIQSDALITVVKASDFVILPTPPAPMDMKALIETVKQAIKPLGVPHRVLLTKVDTRRLNDAMDAQSSLMEAGIPVFNSMIRAYAAHEKATWDGVPITAWKGKNAGEAAADYKRVVDELQREWRL</sequence>
<comment type="caution">
    <text evidence="2">The sequence shown here is derived from an EMBL/GenBank/DDBJ whole genome shotgun (WGS) entry which is preliminary data.</text>
</comment>
<dbReference type="Proteomes" id="UP001476950">
    <property type="component" value="Unassembled WGS sequence"/>
</dbReference>
<evidence type="ECO:0000259" key="1">
    <source>
        <dbReference type="Pfam" id="PF01656"/>
    </source>
</evidence>
<feature type="domain" description="CobQ/CobB/MinD/ParA nucleotide binding" evidence="1">
    <location>
        <begin position="5"/>
        <end position="164"/>
    </location>
</feature>
<gene>
    <name evidence="2" type="ORF">NDI38_28165</name>
</gene>
<protein>
    <submittedName>
        <fullName evidence="2">ParA family protein</fullName>
    </submittedName>
</protein>
<evidence type="ECO:0000313" key="3">
    <source>
        <dbReference type="Proteomes" id="UP001476950"/>
    </source>
</evidence>
<dbReference type="InterPro" id="IPR002586">
    <property type="entry name" value="CobQ/CobB/MinD/ParA_Nub-bd_dom"/>
</dbReference>
<dbReference type="InterPro" id="IPR027417">
    <property type="entry name" value="P-loop_NTPase"/>
</dbReference>
<dbReference type="EMBL" id="JAMPLM010000058">
    <property type="protein sequence ID" value="MEP1062251.1"/>
    <property type="molecule type" value="Genomic_DNA"/>
</dbReference>
<name>A0ABV0KTD1_9CYAN</name>
<keyword evidence="3" id="KW-1185">Reference proteome</keyword>
<dbReference type="Gene3D" id="3.40.50.300">
    <property type="entry name" value="P-loop containing nucleotide triphosphate hydrolases"/>
    <property type="match status" value="1"/>
</dbReference>
<organism evidence="2 3">
    <name type="scientific">Stenomitos frigidus AS-A4</name>
    <dbReference type="NCBI Taxonomy" id="2933935"/>
    <lineage>
        <taxon>Bacteria</taxon>
        <taxon>Bacillati</taxon>
        <taxon>Cyanobacteriota</taxon>
        <taxon>Cyanophyceae</taxon>
        <taxon>Leptolyngbyales</taxon>
        <taxon>Leptolyngbyaceae</taxon>
        <taxon>Stenomitos</taxon>
    </lineage>
</organism>
<accession>A0ABV0KTD1</accession>
<dbReference type="SUPFAM" id="SSF52540">
    <property type="entry name" value="P-loop containing nucleoside triphosphate hydrolases"/>
    <property type="match status" value="1"/>
</dbReference>
<dbReference type="RefSeq" id="WP_190452757.1">
    <property type="nucleotide sequence ID" value="NZ_JAMPLM010000058.1"/>
</dbReference>
<reference evidence="2 3" key="1">
    <citation type="submission" date="2022-04" db="EMBL/GenBank/DDBJ databases">
        <title>Positive selection, recombination, and allopatry shape intraspecific diversity of widespread and dominant cyanobacteria.</title>
        <authorList>
            <person name="Wei J."/>
            <person name="Shu W."/>
            <person name="Hu C."/>
        </authorList>
    </citation>
    <scope>NUCLEOTIDE SEQUENCE [LARGE SCALE GENOMIC DNA]</scope>
    <source>
        <strain evidence="2 3">AS-A4</strain>
    </source>
</reference>
<dbReference type="Pfam" id="PF01656">
    <property type="entry name" value="CbiA"/>
    <property type="match status" value="1"/>
</dbReference>
<evidence type="ECO:0000313" key="2">
    <source>
        <dbReference type="EMBL" id="MEP1062251.1"/>
    </source>
</evidence>